<dbReference type="Proteomes" id="UP001324287">
    <property type="component" value="Chromosome"/>
</dbReference>
<organism evidence="1 2">
    <name type="scientific">Blastococcus brunescens</name>
    <dbReference type="NCBI Taxonomy" id="1564165"/>
    <lineage>
        <taxon>Bacteria</taxon>
        <taxon>Bacillati</taxon>
        <taxon>Actinomycetota</taxon>
        <taxon>Actinomycetes</taxon>
        <taxon>Geodermatophilales</taxon>
        <taxon>Geodermatophilaceae</taxon>
        <taxon>Blastococcus</taxon>
    </lineage>
</organism>
<protein>
    <recommendedName>
        <fullName evidence="3">Thioredoxin reductase</fullName>
    </recommendedName>
</protein>
<evidence type="ECO:0000313" key="2">
    <source>
        <dbReference type="Proteomes" id="UP001324287"/>
    </source>
</evidence>
<dbReference type="Gene3D" id="3.50.50.60">
    <property type="entry name" value="FAD/NAD(P)-binding domain"/>
    <property type="match status" value="1"/>
</dbReference>
<gene>
    <name evidence="1" type="ORF">U6N30_29855</name>
</gene>
<dbReference type="EMBL" id="CP141261">
    <property type="protein sequence ID" value="WRL63793.1"/>
    <property type="molecule type" value="Genomic_DNA"/>
</dbReference>
<reference evidence="1 2" key="1">
    <citation type="submission" date="2023-12" db="EMBL/GenBank/DDBJ databases">
        <title>Blastococcus brunescens sp. nov., an actonobacterium isolated from sandstone collected in sahara desert.</title>
        <authorList>
            <person name="Gtari M."/>
            <person name="Ghodhbane F."/>
        </authorList>
    </citation>
    <scope>NUCLEOTIDE SEQUENCE [LARGE SCALE GENOMIC DNA]</scope>
    <source>
        <strain evidence="1 2">BMG 8361</strain>
    </source>
</reference>
<keyword evidence="2" id="KW-1185">Reference proteome</keyword>
<name>A0ABZ1AYZ5_9ACTN</name>
<evidence type="ECO:0008006" key="3">
    <source>
        <dbReference type="Google" id="ProtNLM"/>
    </source>
</evidence>
<proteinExistence type="predicted"/>
<dbReference type="SUPFAM" id="SSF51905">
    <property type="entry name" value="FAD/NAD(P)-binding domain"/>
    <property type="match status" value="1"/>
</dbReference>
<accession>A0ABZ1AYZ5</accession>
<dbReference type="InterPro" id="IPR036188">
    <property type="entry name" value="FAD/NAD-bd_sf"/>
</dbReference>
<sequence length="66" mass="6927">MTDFPTPGPAVTTEEIENPVIPPAEHDGVRDLIIIGSGPAGYTAATYAARANLHPWCSRARSSAAH</sequence>
<evidence type="ECO:0000313" key="1">
    <source>
        <dbReference type="EMBL" id="WRL63793.1"/>
    </source>
</evidence>